<sequence>MHIAETRIPGALRVTPDRTADERGNFYEAMRADTLESALGHPLVLRQINYSVSRRNTLRGLHGVSVPPGQAKYVTCVRGVLRDIIVDLRVGSPAFGTHQVVELDAESGTSVYVPEGVGHGFLALTDDTCICYAVSSVYVPGTQFEIDALDPELALPWGFTEPPLRSAKDAAAPGIAQAEASGILATWTGRAGSSGARHPRGVGSA</sequence>
<evidence type="ECO:0000256" key="2">
    <source>
        <dbReference type="ARBA" id="ARBA00023235"/>
    </source>
</evidence>
<dbReference type="GO" id="GO:0008830">
    <property type="term" value="F:dTDP-4-dehydrorhamnose 3,5-epimerase activity"/>
    <property type="evidence" value="ECO:0007669"/>
    <property type="project" value="InterPro"/>
</dbReference>
<dbReference type="GO" id="GO:0000271">
    <property type="term" value="P:polysaccharide biosynthetic process"/>
    <property type="evidence" value="ECO:0007669"/>
    <property type="project" value="TreeGrafter"/>
</dbReference>
<dbReference type="InterPro" id="IPR000888">
    <property type="entry name" value="RmlC-like"/>
</dbReference>
<accession>A0AAU3GUC4</accession>
<evidence type="ECO:0000313" key="5">
    <source>
        <dbReference type="EMBL" id="WTY95421.1"/>
    </source>
</evidence>
<feature type="active site" description="Proton acceptor" evidence="3">
    <location>
        <position position="62"/>
    </location>
</feature>
<dbReference type="PANTHER" id="PTHR21047:SF2">
    <property type="entry name" value="THYMIDINE DIPHOSPHO-4-KETO-RHAMNOSE 3,5-EPIMERASE"/>
    <property type="match status" value="1"/>
</dbReference>
<evidence type="ECO:0000256" key="4">
    <source>
        <dbReference type="PIRSR" id="PIRSR600888-3"/>
    </source>
</evidence>
<reference evidence="5" key="1">
    <citation type="submission" date="2022-10" db="EMBL/GenBank/DDBJ databases">
        <title>The complete genomes of actinobacterial strains from the NBC collection.</title>
        <authorList>
            <person name="Joergensen T.S."/>
            <person name="Alvarez Arevalo M."/>
            <person name="Sterndorff E.B."/>
            <person name="Faurdal D."/>
            <person name="Vuksanovic O."/>
            <person name="Mourched A.-S."/>
            <person name="Charusanti P."/>
            <person name="Shaw S."/>
            <person name="Blin K."/>
            <person name="Weber T."/>
        </authorList>
    </citation>
    <scope>NUCLEOTIDE SEQUENCE</scope>
    <source>
        <strain evidence="5">NBC_01401</strain>
    </source>
</reference>
<dbReference type="PANTHER" id="PTHR21047">
    <property type="entry name" value="DTDP-6-DEOXY-D-GLUCOSE-3,5 EPIMERASE"/>
    <property type="match status" value="1"/>
</dbReference>
<dbReference type="Pfam" id="PF00908">
    <property type="entry name" value="dTDP_sugar_isom"/>
    <property type="match status" value="1"/>
</dbReference>
<dbReference type="EMBL" id="CP109535">
    <property type="protein sequence ID" value="WTY95421.1"/>
    <property type="molecule type" value="Genomic_DNA"/>
</dbReference>
<proteinExistence type="inferred from homology"/>
<dbReference type="CDD" id="cd00438">
    <property type="entry name" value="cupin_RmlC"/>
    <property type="match status" value="1"/>
</dbReference>
<dbReference type="Gene3D" id="2.60.120.10">
    <property type="entry name" value="Jelly Rolls"/>
    <property type="match status" value="1"/>
</dbReference>
<dbReference type="SUPFAM" id="SSF51182">
    <property type="entry name" value="RmlC-like cupins"/>
    <property type="match status" value="1"/>
</dbReference>
<dbReference type="InterPro" id="IPR011051">
    <property type="entry name" value="RmlC_Cupin_sf"/>
</dbReference>
<dbReference type="GO" id="GO:0019305">
    <property type="term" value="P:dTDP-rhamnose biosynthetic process"/>
    <property type="evidence" value="ECO:0007669"/>
    <property type="project" value="TreeGrafter"/>
</dbReference>
<feature type="active site" description="Proton donor" evidence="3">
    <location>
        <position position="132"/>
    </location>
</feature>
<feature type="site" description="Participates in a stacking interaction with the thymidine ring of dTDP-4-oxo-6-deoxyglucose" evidence="4">
    <location>
        <position position="138"/>
    </location>
</feature>
<evidence type="ECO:0000256" key="1">
    <source>
        <dbReference type="ARBA" id="ARBA00010154"/>
    </source>
</evidence>
<gene>
    <name evidence="5" type="ORF">OG626_11210</name>
</gene>
<keyword evidence="2" id="KW-0413">Isomerase</keyword>
<comment type="similarity">
    <text evidence="1">Belongs to the dTDP-4-dehydrorhamnose 3,5-epimerase family.</text>
</comment>
<dbReference type="AlphaFoldDB" id="A0AAU3GUC4"/>
<organism evidence="5">
    <name type="scientific">Streptomyces sp. NBC_01401</name>
    <dbReference type="NCBI Taxonomy" id="2903854"/>
    <lineage>
        <taxon>Bacteria</taxon>
        <taxon>Bacillati</taxon>
        <taxon>Actinomycetota</taxon>
        <taxon>Actinomycetes</taxon>
        <taxon>Kitasatosporales</taxon>
        <taxon>Streptomycetaceae</taxon>
        <taxon>Streptomyces</taxon>
    </lineage>
</organism>
<name>A0AAU3GUC4_9ACTN</name>
<protein>
    <submittedName>
        <fullName evidence="5">dTDP-4-dehydrorhamnose 3,5-epimerase family protein</fullName>
    </submittedName>
</protein>
<evidence type="ECO:0000256" key="3">
    <source>
        <dbReference type="PIRSR" id="PIRSR600888-1"/>
    </source>
</evidence>
<dbReference type="InterPro" id="IPR014710">
    <property type="entry name" value="RmlC-like_jellyroll"/>
</dbReference>
<dbReference type="GO" id="GO:0005829">
    <property type="term" value="C:cytosol"/>
    <property type="evidence" value="ECO:0007669"/>
    <property type="project" value="TreeGrafter"/>
</dbReference>